<feature type="binding site" evidence="11">
    <location>
        <position position="57"/>
    </location>
    <ligand>
        <name>substrate</name>
    </ligand>
</feature>
<feature type="binding site" evidence="11">
    <location>
        <position position="78"/>
    </location>
    <ligand>
        <name>substrate</name>
    </ligand>
</feature>
<dbReference type="GO" id="GO:0009423">
    <property type="term" value="P:chorismate biosynthetic process"/>
    <property type="evidence" value="ECO:0007669"/>
    <property type="project" value="UniProtKB-UniRule"/>
</dbReference>
<organism evidence="12 13">
    <name type="scientific">Weissella cibaria</name>
    <dbReference type="NCBI Taxonomy" id="137591"/>
    <lineage>
        <taxon>Bacteria</taxon>
        <taxon>Bacillati</taxon>
        <taxon>Bacillota</taxon>
        <taxon>Bacilli</taxon>
        <taxon>Lactobacillales</taxon>
        <taxon>Lactobacillaceae</taxon>
        <taxon>Weissella</taxon>
    </lineage>
</organism>
<dbReference type="InterPro" id="IPR027417">
    <property type="entry name" value="P-loop_NTPase"/>
</dbReference>
<comment type="subunit">
    <text evidence="11">Monomer.</text>
</comment>
<keyword evidence="4 11" id="KW-0028">Amino-acid biosynthesis</keyword>
<keyword evidence="13" id="KW-1185">Reference proteome</keyword>
<dbReference type="CDD" id="cd00464">
    <property type="entry name" value="SK"/>
    <property type="match status" value="1"/>
</dbReference>
<dbReference type="GO" id="GO:0009073">
    <property type="term" value="P:aromatic amino acid family biosynthetic process"/>
    <property type="evidence" value="ECO:0007669"/>
    <property type="project" value="UniProtKB-KW"/>
</dbReference>
<dbReference type="EMBL" id="JWHU01000016">
    <property type="protein sequence ID" value="KIU20741.1"/>
    <property type="molecule type" value="Genomic_DNA"/>
</dbReference>
<sequence>MKTAVLIGFMGAGKTTVGHELAELLGLPLIDTDKEIIRRTGQTPGEIFATAGEASFRELEYTVLRDVIHKGGVIATGGGIVETPGNIQLLSEAGVPVYYLSGSFGQTLERLADDDTRPILRTKTLLEVAALWRSRLPKYDAAATTTVQTDGKTPRDIARLIQIAFEG</sequence>
<gene>
    <name evidence="12" type="primary">aroK_1</name>
    <name evidence="11" type="synonym">aroK</name>
    <name evidence="12" type="ORF">QX99_01047</name>
</gene>
<dbReference type="RefSeq" id="WP_043711261.1">
    <property type="nucleotide sequence ID" value="NZ_JALOCT010000008.1"/>
</dbReference>
<dbReference type="HAMAP" id="MF_00109">
    <property type="entry name" value="Shikimate_kinase"/>
    <property type="match status" value="1"/>
</dbReference>
<evidence type="ECO:0000256" key="9">
    <source>
        <dbReference type="ARBA" id="ARBA00023141"/>
    </source>
</evidence>
<protein>
    <recommendedName>
        <fullName evidence="3 11">Shikimate kinase</fullName>
        <shortName evidence="11">SK</shortName>
        <ecNumber evidence="3 11">2.7.1.71</ecNumber>
    </recommendedName>
</protein>
<dbReference type="Gene3D" id="3.40.50.300">
    <property type="entry name" value="P-loop containing nucleotide triphosphate hydrolases"/>
    <property type="match status" value="1"/>
</dbReference>
<dbReference type="PROSITE" id="PS01128">
    <property type="entry name" value="SHIKIMATE_KINASE"/>
    <property type="match status" value="1"/>
</dbReference>
<dbReference type="eggNOG" id="COG0703">
    <property type="taxonomic scope" value="Bacteria"/>
</dbReference>
<dbReference type="Proteomes" id="UP000032287">
    <property type="component" value="Unassembled WGS sequence"/>
</dbReference>
<evidence type="ECO:0000313" key="12">
    <source>
        <dbReference type="EMBL" id="KIU20741.1"/>
    </source>
</evidence>
<dbReference type="PANTHER" id="PTHR21087">
    <property type="entry name" value="SHIKIMATE KINASE"/>
    <property type="match status" value="1"/>
</dbReference>
<keyword evidence="6 11" id="KW-0547">Nucleotide-binding</keyword>
<feature type="binding site" evidence="11">
    <location>
        <position position="15"/>
    </location>
    <ligand>
        <name>Mg(2+)</name>
        <dbReference type="ChEBI" id="CHEBI:18420"/>
    </ligand>
</feature>
<comment type="caution">
    <text evidence="11">Lacks conserved residue(s) required for the propagation of feature annotation.</text>
</comment>
<reference evidence="12 13" key="1">
    <citation type="journal article" date="2015" name="Microbiology (Mosc.)">
        <title>Genomics of the Weissella cibaria species with an examination of its metabolic traits.</title>
        <authorList>
            <person name="Lynch K.M."/>
            <person name="Lucid A."/>
            <person name="Arendt E.K."/>
            <person name="Sleator R.D."/>
            <person name="Lucey B."/>
            <person name="Coffey A."/>
        </authorList>
    </citation>
    <scope>NUCLEOTIDE SEQUENCE [LARGE SCALE GENOMIC DNA]</scope>
    <source>
        <strain evidence="12 13">MG1</strain>
    </source>
</reference>
<dbReference type="UniPathway" id="UPA00053">
    <property type="reaction ID" value="UER00088"/>
</dbReference>
<evidence type="ECO:0000256" key="4">
    <source>
        <dbReference type="ARBA" id="ARBA00022605"/>
    </source>
</evidence>
<dbReference type="SUPFAM" id="SSF52540">
    <property type="entry name" value="P-loop containing nucleoside triphosphate hydrolases"/>
    <property type="match status" value="1"/>
</dbReference>
<dbReference type="GO" id="GO:0004765">
    <property type="term" value="F:shikimate kinase activity"/>
    <property type="evidence" value="ECO:0007669"/>
    <property type="project" value="UniProtKB-UniRule"/>
</dbReference>
<comment type="caution">
    <text evidence="12">The sequence shown here is derived from an EMBL/GenBank/DDBJ whole genome shotgun (WGS) entry which is preliminary data.</text>
</comment>
<name>A0A0D1LY32_9LACO</name>
<evidence type="ECO:0000256" key="5">
    <source>
        <dbReference type="ARBA" id="ARBA00022679"/>
    </source>
</evidence>
<evidence type="ECO:0000256" key="2">
    <source>
        <dbReference type="ARBA" id="ARBA00006997"/>
    </source>
</evidence>
<proteinExistence type="inferred from homology"/>
<dbReference type="InterPro" id="IPR023000">
    <property type="entry name" value="Shikimate_kinase_CS"/>
</dbReference>
<keyword evidence="8 11" id="KW-0067">ATP-binding</keyword>
<evidence type="ECO:0000256" key="10">
    <source>
        <dbReference type="ARBA" id="ARBA00048567"/>
    </source>
</evidence>
<dbReference type="PANTHER" id="PTHR21087:SF16">
    <property type="entry name" value="SHIKIMATE KINASE 1, CHLOROPLASTIC"/>
    <property type="match status" value="1"/>
</dbReference>
<evidence type="ECO:0000256" key="7">
    <source>
        <dbReference type="ARBA" id="ARBA00022777"/>
    </source>
</evidence>
<dbReference type="PATRIC" id="fig|137591.25.peg.1015"/>
<feature type="binding site" evidence="11">
    <location>
        <position position="117"/>
    </location>
    <ligand>
        <name>ATP</name>
        <dbReference type="ChEBI" id="CHEBI:30616"/>
    </ligand>
</feature>
<dbReference type="GO" id="GO:0008652">
    <property type="term" value="P:amino acid biosynthetic process"/>
    <property type="evidence" value="ECO:0007669"/>
    <property type="project" value="UniProtKB-KW"/>
</dbReference>
<dbReference type="InterPro" id="IPR000623">
    <property type="entry name" value="Shikimate_kinase/TSH1"/>
</dbReference>
<evidence type="ECO:0000256" key="3">
    <source>
        <dbReference type="ARBA" id="ARBA00012154"/>
    </source>
</evidence>
<feature type="binding site" evidence="11">
    <location>
        <position position="135"/>
    </location>
    <ligand>
        <name>substrate</name>
    </ligand>
</feature>
<dbReference type="GO" id="GO:0005829">
    <property type="term" value="C:cytosol"/>
    <property type="evidence" value="ECO:0007669"/>
    <property type="project" value="TreeGrafter"/>
</dbReference>
<evidence type="ECO:0000256" key="8">
    <source>
        <dbReference type="ARBA" id="ARBA00022840"/>
    </source>
</evidence>
<feature type="binding site" evidence="11">
    <location>
        <position position="33"/>
    </location>
    <ligand>
        <name>substrate</name>
    </ligand>
</feature>
<keyword evidence="5 11" id="KW-0808">Transferase</keyword>
<keyword evidence="11" id="KW-0963">Cytoplasm</keyword>
<accession>A0A0D1LY32</accession>
<evidence type="ECO:0000256" key="11">
    <source>
        <dbReference type="HAMAP-Rule" id="MF_00109"/>
    </source>
</evidence>
<comment type="pathway">
    <text evidence="1 11">Metabolic intermediate biosynthesis; chorismate biosynthesis; chorismate from D-erythrose 4-phosphate and phosphoenolpyruvate: step 5/7.</text>
</comment>
<keyword evidence="9 11" id="KW-0057">Aromatic amino acid biosynthesis</keyword>
<comment type="subcellular location">
    <subcellularLocation>
        <location evidence="11">Cytoplasm</location>
    </subcellularLocation>
</comment>
<keyword evidence="11" id="KW-0479">Metal-binding</keyword>
<comment type="similarity">
    <text evidence="2 11">Belongs to the shikimate kinase family.</text>
</comment>
<comment type="function">
    <text evidence="11">Catalyzes the specific phosphorylation of the 3-hydroxyl group of shikimic acid using ATP as a cosubstrate.</text>
</comment>
<comment type="cofactor">
    <cofactor evidence="11">
        <name>Mg(2+)</name>
        <dbReference type="ChEBI" id="CHEBI:18420"/>
    </cofactor>
    <text evidence="11">Binds 1 Mg(2+) ion per subunit.</text>
</comment>
<dbReference type="AlphaFoldDB" id="A0A0D1LY32"/>
<evidence type="ECO:0000313" key="13">
    <source>
        <dbReference type="Proteomes" id="UP000032287"/>
    </source>
</evidence>
<keyword evidence="11" id="KW-0460">Magnesium</keyword>
<dbReference type="PRINTS" id="PR01100">
    <property type="entry name" value="SHIKIMTKNASE"/>
</dbReference>
<dbReference type="STRING" id="137591.AO080_09760"/>
<dbReference type="EC" id="2.7.1.71" evidence="3 11"/>
<feature type="binding site" evidence="11">
    <location>
        <begin position="11"/>
        <end position="16"/>
    </location>
    <ligand>
        <name>ATP</name>
        <dbReference type="ChEBI" id="CHEBI:30616"/>
    </ligand>
</feature>
<evidence type="ECO:0000256" key="1">
    <source>
        <dbReference type="ARBA" id="ARBA00004842"/>
    </source>
</evidence>
<dbReference type="GO" id="GO:0000287">
    <property type="term" value="F:magnesium ion binding"/>
    <property type="evidence" value="ECO:0007669"/>
    <property type="project" value="UniProtKB-UniRule"/>
</dbReference>
<dbReference type="Pfam" id="PF01202">
    <property type="entry name" value="SKI"/>
    <property type="match status" value="1"/>
</dbReference>
<comment type="catalytic activity">
    <reaction evidence="10 11">
        <text>shikimate + ATP = 3-phosphoshikimate + ADP + H(+)</text>
        <dbReference type="Rhea" id="RHEA:13121"/>
        <dbReference type="ChEBI" id="CHEBI:15378"/>
        <dbReference type="ChEBI" id="CHEBI:30616"/>
        <dbReference type="ChEBI" id="CHEBI:36208"/>
        <dbReference type="ChEBI" id="CHEBI:145989"/>
        <dbReference type="ChEBI" id="CHEBI:456216"/>
        <dbReference type="EC" id="2.7.1.71"/>
    </reaction>
</comment>
<keyword evidence="7 11" id="KW-0418">Kinase</keyword>
<dbReference type="GO" id="GO:0005524">
    <property type="term" value="F:ATP binding"/>
    <property type="evidence" value="ECO:0007669"/>
    <property type="project" value="UniProtKB-UniRule"/>
</dbReference>
<dbReference type="InterPro" id="IPR031322">
    <property type="entry name" value="Shikimate/glucono_kinase"/>
</dbReference>
<evidence type="ECO:0000256" key="6">
    <source>
        <dbReference type="ARBA" id="ARBA00022741"/>
    </source>
</evidence>